<feature type="region of interest" description="Disordered" evidence="1">
    <location>
        <begin position="355"/>
        <end position="393"/>
    </location>
</feature>
<gene>
    <name evidence="3" type="ORF">Tci_060164</name>
</gene>
<dbReference type="PANTHER" id="PTHR33223">
    <property type="entry name" value="CCHC-TYPE DOMAIN-CONTAINING PROTEIN"/>
    <property type="match status" value="1"/>
</dbReference>
<dbReference type="EMBL" id="BKCJ010009695">
    <property type="protein sequence ID" value="GEU88186.1"/>
    <property type="molecule type" value="Genomic_DNA"/>
</dbReference>
<feature type="compositionally biased region" description="Basic residues" evidence="1">
    <location>
        <begin position="362"/>
        <end position="382"/>
    </location>
</feature>
<comment type="caution">
    <text evidence="3">The sequence shown here is derived from an EMBL/GenBank/DDBJ whole genome shotgun (WGS) entry which is preliminary data.</text>
</comment>
<sequence length="774" mass="87673">MSPPSNLNPNPSQSCQRFSPLNPLDLKDDQFESLFGEGPSRPVEEESPDKSPVEEVAPVKRKVLEIVDLFHFHGVTHDAAMLRVFPITLSGLALRWNNRLSAGLITTWDLLEKVFIRQYCPPFKTAIKLEKIRNFKQEMDETLYHAWERIPKKTHKELTQMDNDCDIMVKDVERLSKMLTPTIHTLPNLEPVVQPYTPLRPVHDEDLNNKETKFEIISTCNRVPYDCKLTIRSRPFMILFIKEWLSKSSKRLKLFKDTIFGKYLDLDVEDNDNHLLNYVLHHQRPQISKSIDSNLVFDIAGHTLLFRRSEFSSVTGFTCEKLVFPEYTNDGIPPFLRRVFSDKVKNLENKASLGKAAQGKAAKGKAAKGKAVKGKDAKRKTAQGRTVQPSDIGQEDKKVANNSFLRLVEDLAAWDDFSWESEVIPRCLAWTRRKGFEKGNYPELFGPREMRTGVEKRMTMLRVRKDLNRWMTKTGSIVMMNLKLNKMEVVPQIERATSVCYDIDEADAAADDNAKATSVPDDVGVPDAAADDNAKATSVHNDVGVPDAASDDNAKATSVCDDINEADAIADDNAKATSVHGNVGVPDVVADENAKVPISIVYNMLVDNKNVLIKDAHEIINHIDPPIHGFQIMLLGSFEKKEDGLDEAKANHKDTEPEVTVVKKTRNKRMSKRQRELPTPTRRCSKRHIQEVVLTADNGEVVKETQLPDSHNNVEGDSVIRLPACYWKLFEGNPHCALGRESTRDSNTPKTRIYIPKEVLHYLNQAKKPRQWFP</sequence>
<dbReference type="PANTHER" id="PTHR33223:SF11">
    <property type="entry name" value="ELEMENT PROTEIN, PUTATIVE-RELATED"/>
    <property type="match status" value="1"/>
</dbReference>
<organism evidence="3">
    <name type="scientific">Tanacetum cinerariifolium</name>
    <name type="common">Dalmatian daisy</name>
    <name type="synonym">Chrysanthemum cinerariifolium</name>
    <dbReference type="NCBI Taxonomy" id="118510"/>
    <lineage>
        <taxon>Eukaryota</taxon>
        <taxon>Viridiplantae</taxon>
        <taxon>Streptophyta</taxon>
        <taxon>Embryophyta</taxon>
        <taxon>Tracheophyta</taxon>
        <taxon>Spermatophyta</taxon>
        <taxon>Magnoliopsida</taxon>
        <taxon>eudicotyledons</taxon>
        <taxon>Gunneridae</taxon>
        <taxon>Pentapetalae</taxon>
        <taxon>asterids</taxon>
        <taxon>campanulids</taxon>
        <taxon>Asterales</taxon>
        <taxon>Asteraceae</taxon>
        <taxon>Asteroideae</taxon>
        <taxon>Anthemideae</taxon>
        <taxon>Anthemidinae</taxon>
        <taxon>Tanacetum</taxon>
    </lineage>
</organism>
<evidence type="ECO:0000313" key="3">
    <source>
        <dbReference type="EMBL" id="GEU88186.1"/>
    </source>
</evidence>
<protein>
    <submittedName>
        <fullName evidence="3">Phospholipase-like protein</fullName>
    </submittedName>
</protein>
<name>A0A6L2NPX5_TANCI</name>
<evidence type="ECO:0000259" key="2">
    <source>
        <dbReference type="Pfam" id="PF03732"/>
    </source>
</evidence>
<accession>A0A6L2NPX5</accession>
<dbReference type="InterPro" id="IPR005162">
    <property type="entry name" value="Retrotrans_gag_dom"/>
</dbReference>
<dbReference type="AlphaFoldDB" id="A0A6L2NPX5"/>
<feature type="compositionally biased region" description="Basic and acidic residues" evidence="1">
    <location>
        <begin position="42"/>
        <end position="53"/>
    </location>
</feature>
<reference evidence="3" key="1">
    <citation type="journal article" date="2019" name="Sci. Rep.">
        <title>Draft genome of Tanacetum cinerariifolium, the natural source of mosquito coil.</title>
        <authorList>
            <person name="Yamashiro T."/>
            <person name="Shiraishi A."/>
            <person name="Satake H."/>
            <person name="Nakayama K."/>
        </authorList>
    </citation>
    <scope>NUCLEOTIDE SEQUENCE</scope>
</reference>
<feature type="domain" description="Retrotransposon gag" evidence="2">
    <location>
        <begin position="84"/>
        <end position="154"/>
    </location>
</feature>
<feature type="compositionally biased region" description="Low complexity" evidence="1">
    <location>
        <begin position="515"/>
        <end position="528"/>
    </location>
</feature>
<feature type="region of interest" description="Disordered" evidence="1">
    <location>
        <begin position="511"/>
        <end position="556"/>
    </location>
</feature>
<dbReference type="Pfam" id="PF03732">
    <property type="entry name" value="Retrotrans_gag"/>
    <property type="match status" value="1"/>
</dbReference>
<proteinExistence type="predicted"/>
<feature type="region of interest" description="Disordered" evidence="1">
    <location>
        <begin position="31"/>
        <end position="54"/>
    </location>
</feature>
<evidence type="ECO:0000256" key="1">
    <source>
        <dbReference type="SAM" id="MobiDB-lite"/>
    </source>
</evidence>